<evidence type="ECO:0000256" key="9">
    <source>
        <dbReference type="SAM" id="Phobius"/>
    </source>
</evidence>
<evidence type="ECO:0000256" key="7">
    <source>
        <dbReference type="ARBA" id="ARBA00023157"/>
    </source>
</evidence>
<protein>
    <recommendedName>
        <fullName evidence="10">Ig-like domain-containing protein</fullName>
    </recommendedName>
</protein>
<dbReference type="FunFam" id="2.60.40.10:FF:000491">
    <property type="entry name" value="Immunoglobulin superfamily, member 3"/>
    <property type="match status" value="1"/>
</dbReference>
<dbReference type="PROSITE" id="PS50835">
    <property type="entry name" value="IG_LIKE"/>
    <property type="match status" value="7"/>
</dbReference>
<dbReference type="SUPFAM" id="SSF48726">
    <property type="entry name" value="Immunoglobulin"/>
    <property type="match status" value="8"/>
</dbReference>
<dbReference type="InterPro" id="IPR036179">
    <property type="entry name" value="Ig-like_dom_sf"/>
</dbReference>
<dbReference type="Pfam" id="PF07686">
    <property type="entry name" value="V-set"/>
    <property type="match status" value="4"/>
</dbReference>
<feature type="domain" description="Ig-like" evidence="10">
    <location>
        <begin position="417"/>
        <end position="541"/>
    </location>
</feature>
<dbReference type="PANTHER" id="PTHR12207">
    <property type="entry name" value="V-SET AND TRANSMEMBRANE DOMAIN-CONTAINING PROTEIN"/>
    <property type="match status" value="1"/>
</dbReference>
<evidence type="ECO:0000256" key="4">
    <source>
        <dbReference type="ARBA" id="ARBA00022737"/>
    </source>
</evidence>
<dbReference type="FunFam" id="2.60.40.10:FF:000191">
    <property type="entry name" value="Immunoglobulin superfamily member 3"/>
    <property type="match status" value="1"/>
</dbReference>
<keyword evidence="7" id="KW-1015">Disulfide bond</keyword>
<dbReference type="InterPro" id="IPR003598">
    <property type="entry name" value="Ig_sub2"/>
</dbReference>
<dbReference type="GeneID" id="105030605"/>
<accession>A0AAY5KTC4</accession>
<feature type="transmembrane region" description="Helical" evidence="9">
    <location>
        <begin position="7"/>
        <end position="30"/>
    </location>
</feature>
<keyword evidence="5 9" id="KW-1133">Transmembrane helix</keyword>
<keyword evidence="12" id="KW-1185">Reference proteome</keyword>
<keyword evidence="2 9" id="KW-0812">Transmembrane</keyword>
<dbReference type="GO" id="GO:0016020">
    <property type="term" value="C:membrane"/>
    <property type="evidence" value="ECO:0007669"/>
    <property type="project" value="UniProtKB-SubCell"/>
</dbReference>
<sequence length="1161" mass="127854">MGGVQHNLWVPGVLFLLGGLIQWGGAIVLVEFQSGPLYRVIGHPLSISCNVSGFSNPLAQQDFQLSIYKPNKPGLEIQIISTIDKDFSMGGYGRRVRAGEISVERLSVTSVLFKVMSLEEGDEGEYECHTPNSETIYLGTYHARTTVNVIEDTLTATSNDPPSLSLSEGDTITLQCLASSNTYQHTHLSVTWYFHGDGEASPHPIIVLNQYLIVTPGLGFEHRYQAGLIGLDKVEDVTYRLRMSRIEMSDVGRIYCQAQEWIQDPDRSWYAINQKNAPATTLKIKAIEVAPDTGSMRVHMTVDKAQLQEGEELSVRCTVDARGMAGQFFSVAWIKDNQELAKIGPTGVLSVGPEYEGQQRRGELRAVRLDEEKTHLLTLKPIRIQDQGVFHCRAWSHESGGNGVFTQGPSQDSPTEPITIKATESGLAVAMETVMVNISEGGELRLTCKVSGVMGQLSVTWQHRAVSTATSPFTDVIGLSRVGVLEVGAEFKQRKVGALRPAVDTFILALSDVTSSDAGTYQCIVSEWTTETDGNAKKEHSQSQAGHVEILPVESLVTVDLRSRDAQVVEGGEAELVCRVRGPIPVNVRWSLKREGESAPEDILALSNTGDITWRGDPGNYQLSVTTSPNQVLHKLRVVKASRREAGQYRCEISAFMQGRYRKPQSSNQLAVSIQTPVSDFSVDNIDKKLVVKEGNEVELTCTLTTVADPASVYALTWFYTKPSSSSSPRVPLVILGHDGILKYPEDQENQGLRGRLIFSRPTQRTFQLGLQRAHQGDSGAYQCQVDQYKLSNGGNWERTASAQSGTTDLTVKPRESLLTLSSSPSLLDQSLNTDIQMECSIVRATSESSRFAVTWLSQKGERNETILSSDSDAVVTPRAGLSTDQRISIRRLKGQSFELTIRQARISDSGMYFCVVEEWLQHPLGHWYKLMSSSAAIKLSLKDTVSDLSVNMTDLVIEGQEGKEVQLNCSLNSDDPASLYGLTWFYTKPGSSSSPRVPLVILSHDGILNYPEDQENHRQQGLRGRLIFSRPTQRTFQLGLQRAHQGDSGAYQCQVDQYKLSDDGNWEQTASAQSGTTDLTVQGLTESSHEDRCMPVLGFLMLLVCFLAILIIALSIKLKGRGSAGKKKQTTSLWAEVKDVEVELRGNEFKEKISSGGEDE</sequence>
<dbReference type="SMART" id="SM00409">
    <property type="entry name" value="IG"/>
    <property type="match status" value="8"/>
</dbReference>
<keyword evidence="8" id="KW-0393">Immunoglobulin domain</keyword>
<feature type="domain" description="Ig-like" evidence="10">
    <location>
        <begin position="677"/>
        <end position="802"/>
    </location>
</feature>
<evidence type="ECO:0000256" key="6">
    <source>
        <dbReference type="ARBA" id="ARBA00023136"/>
    </source>
</evidence>
<dbReference type="Proteomes" id="UP000265140">
    <property type="component" value="Chromosome 16"/>
</dbReference>
<evidence type="ECO:0000256" key="3">
    <source>
        <dbReference type="ARBA" id="ARBA00022729"/>
    </source>
</evidence>
<dbReference type="InterPro" id="IPR051102">
    <property type="entry name" value="IgSF_V-set/TM_domain"/>
</dbReference>
<name>A0AAY5KTC4_ESOLU</name>
<feature type="domain" description="Ig-like" evidence="10">
    <location>
        <begin position="552"/>
        <end position="673"/>
    </location>
</feature>
<dbReference type="Ensembl" id="ENSELUT00000093575.1">
    <property type="protein sequence ID" value="ENSELUP00000092084.1"/>
    <property type="gene ID" value="ENSELUG00000044916.1"/>
</dbReference>
<dbReference type="PANTHER" id="PTHR12207:SF25">
    <property type="entry name" value="IMMUNOGLOBULIN SUPERFAMILY MEMBER 2"/>
    <property type="match status" value="1"/>
</dbReference>
<feature type="domain" description="Ig-like" evidence="10">
    <location>
        <begin position="814"/>
        <end position="918"/>
    </location>
</feature>
<evidence type="ECO:0000256" key="5">
    <source>
        <dbReference type="ARBA" id="ARBA00022989"/>
    </source>
</evidence>
<evidence type="ECO:0000313" key="11">
    <source>
        <dbReference type="Ensembl" id="ENSELUP00000092084.1"/>
    </source>
</evidence>
<dbReference type="AlphaFoldDB" id="A0AAY5KTC4"/>
<dbReference type="KEGG" id="els:105030605"/>
<reference evidence="11 12" key="1">
    <citation type="submission" date="2020-02" db="EMBL/GenBank/DDBJ databases">
        <title>Esox lucius (northern pike) genome, fEsoLuc1, primary haplotype.</title>
        <authorList>
            <person name="Myers G."/>
            <person name="Karagic N."/>
            <person name="Meyer A."/>
            <person name="Pippel M."/>
            <person name="Reichard M."/>
            <person name="Winkler S."/>
            <person name="Tracey A."/>
            <person name="Sims Y."/>
            <person name="Howe K."/>
            <person name="Rhie A."/>
            <person name="Formenti G."/>
            <person name="Durbin R."/>
            <person name="Fedrigo O."/>
            <person name="Jarvis E.D."/>
        </authorList>
    </citation>
    <scope>NUCLEOTIDE SEQUENCE [LARGE SCALE GENOMIC DNA]</scope>
</reference>
<dbReference type="GeneTree" id="ENSGT00940000155177"/>
<dbReference type="SMART" id="SM00408">
    <property type="entry name" value="IGc2"/>
    <property type="match status" value="7"/>
</dbReference>
<comment type="subcellular location">
    <subcellularLocation>
        <location evidence="1">Membrane</location>
        <topology evidence="1">Single-pass type I membrane protein</topology>
    </subcellularLocation>
</comment>
<feature type="transmembrane region" description="Helical" evidence="9">
    <location>
        <begin position="1097"/>
        <end position="1119"/>
    </location>
</feature>
<feature type="domain" description="Ig-like" evidence="10">
    <location>
        <begin position="962"/>
        <end position="1072"/>
    </location>
</feature>
<keyword evidence="6 9" id="KW-0472">Membrane</keyword>
<dbReference type="SMART" id="SM00406">
    <property type="entry name" value="IGv"/>
    <property type="match status" value="6"/>
</dbReference>
<evidence type="ECO:0000256" key="2">
    <source>
        <dbReference type="ARBA" id="ARBA00022692"/>
    </source>
</evidence>
<evidence type="ECO:0000256" key="8">
    <source>
        <dbReference type="ARBA" id="ARBA00023319"/>
    </source>
</evidence>
<keyword evidence="3" id="KW-0732">Signal</keyword>
<proteinExistence type="predicted"/>
<reference evidence="11" key="3">
    <citation type="submission" date="2025-09" db="UniProtKB">
        <authorList>
            <consortium name="Ensembl"/>
        </authorList>
    </citation>
    <scope>IDENTIFICATION</scope>
</reference>
<organism evidence="11 12">
    <name type="scientific">Esox lucius</name>
    <name type="common">Northern pike</name>
    <dbReference type="NCBI Taxonomy" id="8010"/>
    <lineage>
        <taxon>Eukaryota</taxon>
        <taxon>Metazoa</taxon>
        <taxon>Chordata</taxon>
        <taxon>Craniata</taxon>
        <taxon>Vertebrata</taxon>
        <taxon>Euteleostomi</taxon>
        <taxon>Actinopterygii</taxon>
        <taxon>Neopterygii</taxon>
        <taxon>Teleostei</taxon>
        <taxon>Protacanthopterygii</taxon>
        <taxon>Esociformes</taxon>
        <taxon>Esocidae</taxon>
        <taxon>Esox</taxon>
    </lineage>
</organism>
<dbReference type="RefSeq" id="XP_019910146.2">
    <property type="nucleotide sequence ID" value="XM_020054587.2"/>
</dbReference>
<evidence type="ECO:0000256" key="1">
    <source>
        <dbReference type="ARBA" id="ARBA00004479"/>
    </source>
</evidence>
<dbReference type="InterPro" id="IPR013783">
    <property type="entry name" value="Ig-like_fold"/>
</dbReference>
<dbReference type="Gene3D" id="2.60.40.10">
    <property type="entry name" value="Immunoglobulins"/>
    <property type="match status" value="8"/>
</dbReference>
<dbReference type="InterPro" id="IPR003599">
    <property type="entry name" value="Ig_sub"/>
</dbReference>
<dbReference type="InterPro" id="IPR007110">
    <property type="entry name" value="Ig-like_dom"/>
</dbReference>
<dbReference type="InterPro" id="IPR013106">
    <property type="entry name" value="Ig_V-set"/>
</dbReference>
<evidence type="ECO:0000313" key="12">
    <source>
        <dbReference type="Proteomes" id="UP000265140"/>
    </source>
</evidence>
<feature type="domain" description="Ig-like" evidence="10">
    <location>
        <begin position="152"/>
        <end position="259"/>
    </location>
</feature>
<feature type="domain" description="Ig-like" evidence="10">
    <location>
        <begin position="291"/>
        <end position="394"/>
    </location>
</feature>
<keyword evidence="4" id="KW-0677">Repeat</keyword>
<reference evidence="11" key="2">
    <citation type="submission" date="2025-08" db="UniProtKB">
        <authorList>
            <consortium name="Ensembl"/>
        </authorList>
    </citation>
    <scope>IDENTIFICATION</scope>
</reference>
<evidence type="ECO:0000259" key="10">
    <source>
        <dbReference type="PROSITE" id="PS50835"/>
    </source>
</evidence>